<dbReference type="Pfam" id="PF00271">
    <property type="entry name" value="Helicase_C"/>
    <property type="match status" value="1"/>
</dbReference>
<evidence type="ECO:0008006" key="6">
    <source>
        <dbReference type="Google" id="ProtNLM"/>
    </source>
</evidence>
<reference evidence="4 5" key="1">
    <citation type="submission" date="2012-04" db="EMBL/GenBank/DDBJ databases">
        <title>The Genome Sequence of Bacillus cereus VD078.</title>
        <authorList>
            <consortium name="The Broad Institute Genome Sequencing Platform"/>
            <consortium name="The Broad Institute Genome Sequencing Center for Infectious Disease"/>
            <person name="Feldgarden M."/>
            <person name="Van der Auwera G.A."/>
            <person name="Mahillon J."/>
            <person name="Duprez V."/>
            <person name="Timmery S."/>
            <person name="Mattelet C."/>
            <person name="Dierick K."/>
            <person name="Sun M."/>
            <person name="Yu Z."/>
            <person name="Zhu L."/>
            <person name="Hu X."/>
            <person name="Shank E.B."/>
            <person name="Swiecicka I."/>
            <person name="Hansen B.M."/>
            <person name="Andrup L."/>
            <person name="Young S.K."/>
            <person name="Zeng Q."/>
            <person name="Gargeya S."/>
            <person name="Fitzgerald M."/>
            <person name="Haas B."/>
            <person name="Abouelleil A."/>
            <person name="Alvarado L."/>
            <person name="Arachchi H.M."/>
            <person name="Berlin A."/>
            <person name="Chapman S.B."/>
            <person name="Goldberg J."/>
            <person name="Griggs A."/>
            <person name="Gujja S."/>
            <person name="Hansen M."/>
            <person name="Howarth C."/>
            <person name="Imamovic A."/>
            <person name="Larimer J."/>
            <person name="McCowen C."/>
            <person name="Montmayeur A."/>
            <person name="Murphy C."/>
            <person name="Neiman D."/>
            <person name="Pearson M."/>
            <person name="Priest M."/>
            <person name="Roberts A."/>
            <person name="Saif S."/>
            <person name="Shea T."/>
            <person name="Sisk P."/>
            <person name="Sykes S."/>
            <person name="Wortman J."/>
            <person name="Nusbaum C."/>
            <person name="Birren B."/>
        </authorList>
    </citation>
    <scope>NUCLEOTIDE SEQUENCE [LARGE SCALE GENOMIC DNA]</scope>
    <source>
        <strain evidence="4 5">VD078</strain>
    </source>
</reference>
<proteinExistence type="predicted"/>
<dbReference type="PANTHER" id="PTHR47396:SF1">
    <property type="entry name" value="ATP-DEPENDENT HELICASE IRC3-RELATED"/>
    <property type="match status" value="1"/>
</dbReference>
<dbReference type="InterPro" id="IPR006935">
    <property type="entry name" value="Helicase/UvrB_N"/>
</dbReference>
<dbReference type="InterPro" id="IPR001650">
    <property type="entry name" value="Helicase_C-like"/>
</dbReference>
<sequence length="620" mass="71723">MSSYFKTASPNIVDNEFLREPQIEAYERLREHFIERDSKEHALIVLPTGTGKTGLMGIAPYDISNGRVLIITPQTVIRDSVLGSLDPLYPKNFWLFTRVFDSYSELPAVIEYEKSLTDEVIQSSDIVILNIHKLQERLDSSLIKRVKPDFFDFIIIDEAHHSEATTWKRALTYFNNAKVLKVTGTPFRSDGKIIEGKEVYTYGLGKAMAKGYVKSLEKIDYIPGKVYLTLDKNSDELYTIDQIREMGLKDEDWIRRSVALSTESNISIIDQSIKFLSEKKEKTSNPHKIIAVACSIWHAEQLKELYEAKGYSSSIVHSELEKHERELEFAKINSNQVDVVINVAMLGEGYDHKFLSIAALFRPYKTLLPYAQFIGRVLRSISEDDVNGNVSEEDNIAVAIHHKELGLDELWDYYKKEIKKRDIIKRIRTDYPIEPTDRSPKDVSFGSVSESEDYTTVKDAFIESELLKVRKQKIEEEQEKIKNLQALLEVTEEKARILYQQSLKSQDKERYLRPDLYLKKKKVEIDQLVREDVIPQLLVDFNLELQGNELPKGRYILPKKYEFIYGRAKDNGSLLGQYFNLSLKHHIGEGRDGWKIDDYDRAIAHVQELEAHLRNVLENR</sequence>
<evidence type="ECO:0000259" key="2">
    <source>
        <dbReference type="PROSITE" id="PS51192"/>
    </source>
</evidence>
<dbReference type="InterPro" id="IPR027417">
    <property type="entry name" value="P-loop_NTPase"/>
</dbReference>
<dbReference type="Proteomes" id="UP000006976">
    <property type="component" value="Unassembled WGS sequence"/>
</dbReference>
<dbReference type="SMART" id="SM00490">
    <property type="entry name" value="HELICc"/>
    <property type="match status" value="1"/>
</dbReference>
<feature type="domain" description="Helicase ATP-binding" evidence="2">
    <location>
        <begin position="33"/>
        <end position="204"/>
    </location>
</feature>
<evidence type="ECO:0000313" key="5">
    <source>
        <dbReference type="Proteomes" id="UP000006976"/>
    </source>
</evidence>
<feature type="domain" description="Helicase C-terminal" evidence="3">
    <location>
        <begin position="268"/>
        <end position="422"/>
    </location>
</feature>
<dbReference type="Gene3D" id="3.40.50.300">
    <property type="entry name" value="P-loop containing nucleotide triphosphate hydrolases"/>
    <property type="match status" value="2"/>
</dbReference>
<dbReference type="SUPFAM" id="SSF52540">
    <property type="entry name" value="P-loop containing nucleoside triphosphate hydrolases"/>
    <property type="match status" value="1"/>
</dbReference>
<dbReference type="RefSeq" id="WP_002169986.1">
    <property type="nucleotide sequence ID" value="NZ_JH792253.1"/>
</dbReference>
<keyword evidence="1" id="KW-0175">Coiled coil</keyword>
<dbReference type="Pfam" id="PF04851">
    <property type="entry name" value="ResIII"/>
    <property type="match status" value="1"/>
</dbReference>
<dbReference type="AlphaFoldDB" id="A0ABC9QVV4"/>
<dbReference type="InterPro" id="IPR014001">
    <property type="entry name" value="Helicase_ATP-bd"/>
</dbReference>
<protein>
    <recommendedName>
        <fullName evidence="6">Restriction endonuclease subunit R</fullName>
    </recommendedName>
</protein>
<evidence type="ECO:0000256" key="1">
    <source>
        <dbReference type="SAM" id="Coils"/>
    </source>
</evidence>
<dbReference type="InterPro" id="IPR050742">
    <property type="entry name" value="Helicase_Restrict-Modif_Enz"/>
</dbReference>
<feature type="coiled-coil region" evidence="1">
    <location>
        <begin position="467"/>
        <end position="501"/>
    </location>
</feature>
<dbReference type="SMART" id="SM00487">
    <property type="entry name" value="DEXDc"/>
    <property type="match status" value="1"/>
</dbReference>
<accession>A0ABC9QVV4</accession>
<evidence type="ECO:0000259" key="3">
    <source>
        <dbReference type="PROSITE" id="PS51194"/>
    </source>
</evidence>
<organism evidence="4 5">
    <name type="scientific">Bacillus mycoides</name>
    <dbReference type="NCBI Taxonomy" id="1405"/>
    <lineage>
        <taxon>Bacteria</taxon>
        <taxon>Bacillati</taxon>
        <taxon>Bacillota</taxon>
        <taxon>Bacilli</taxon>
        <taxon>Bacillales</taxon>
        <taxon>Bacillaceae</taxon>
        <taxon>Bacillus</taxon>
        <taxon>Bacillus cereus group</taxon>
    </lineage>
</organism>
<dbReference type="PROSITE" id="PS51192">
    <property type="entry name" value="HELICASE_ATP_BIND_1"/>
    <property type="match status" value="1"/>
</dbReference>
<comment type="caution">
    <text evidence="4">The sequence shown here is derived from an EMBL/GenBank/DDBJ whole genome shotgun (WGS) entry which is preliminary data.</text>
</comment>
<dbReference type="EMBL" id="AHEV01000055">
    <property type="protein sequence ID" value="EJR29307.1"/>
    <property type="molecule type" value="Genomic_DNA"/>
</dbReference>
<name>A0ABC9QVV4_BACMY</name>
<dbReference type="PROSITE" id="PS51194">
    <property type="entry name" value="HELICASE_CTER"/>
    <property type="match status" value="1"/>
</dbReference>
<gene>
    <name evidence="4" type="ORF">III_05932</name>
</gene>
<dbReference type="PANTHER" id="PTHR47396">
    <property type="entry name" value="TYPE I RESTRICTION ENZYME ECOKI R PROTEIN"/>
    <property type="match status" value="1"/>
</dbReference>
<evidence type="ECO:0000313" key="4">
    <source>
        <dbReference type="EMBL" id="EJR29307.1"/>
    </source>
</evidence>